<dbReference type="PROSITE" id="PS00108">
    <property type="entry name" value="PROTEIN_KINASE_ST"/>
    <property type="match status" value="1"/>
</dbReference>
<keyword evidence="3 8" id="KW-0418">Kinase</keyword>
<dbReference type="PROSITE" id="PS00107">
    <property type="entry name" value="PROTEIN_KINASE_ATP"/>
    <property type="match status" value="1"/>
</dbReference>
<dbReference type="Proteomes" id="UP000004691">
    <property type="component" value="Unassembled WGS sequence"/>
</dbReference>
<dbReference type="RefSeq" id="WP_006239210.1">
    <property type="nucleotide sequence ID" value="NZ_JH636049.1"/>
</dbReference>
<proteinExistence type="predicted"/>
<evidence type="ECO:0000256" key="1">
    <source>
        <dbReference type="ARBA" id="ARBA00022679"/>
    </source>
</evidence>
<dbReference type="AlphaFoldDB" id="I0V4L2"/>
<dbReference type="OrthoDB" id="9762169at2"/>
<dbReference type="Gene3D" id="3.30.200.20">
    <property type="entry name" value="Phosphorylase Kinase, domain 1"/>
    <property type="match status" value="1"/>
</dbReference>
<evidence type="ECO:0000313" key="8">
    <source>
        <dbReference type="EMBL" id="EID55065.1"/>
    </source>
</evidence>
<accession>I0V4L2</accession>
<organism evidence="8 9">
    <name type="scientific">Saccharomonospora xinjiangensis XJ-54</name>
    <dbReference type="NCBI Taxonomy" id="882086"/>
    <lineage>
        <taxon>Bacteria</taxon>
        <taxon>Bacillati</taxon>
        <taxon>Actinomycetota</taxon>
        <taxon>Actinomycetes</taxon>
        <taxon>Pseudonocardiales</taxon>
        <taxon>Pseudonocardiaceae</taxon>
        <taxon>Saccharomonospora</taxon>
    </lineage>
</organism>
<keyword evidence="2 5" id="KW-0547">Nucleotide-binding</keyword>
<dbReference type="Pfam" id="PF00069">
    <property type="entry name" value="Pkinase"/>
    <property type="match status" value="1"/>
</dbReference>
<evidence type="ECO:0000259" key="7">
    <source>
        <dbReference type="PROSITE" id="PS50011"/>
    </source>
</evidence>
<keyword evidence="9" id="KW-1185">Reference proteome</keyword>
<keyword evidence="1" id="KW-0808">Transferase</keyword>
<name>I0V4L2_9PSEU</name>
<dbReference type="GO" id="GO:0005524">
    <property type="term" value="F:ATP binding"/>
    <property type="evidence" value="ECO:0007669"/>
    <property type="project" value="UniProtKB-UniRule"/>
</dbReference>
<sequence>MKPLEPHDPRQVGRYRILAVLGEGGMGRALLAVGPDGRFAAVKLVSPALAHDSVFRARFRREVEASRRVSGAYTAAVLDADTESVTPWLASLYVPGPSLADVLDAAGPLDVAALRHLAVTLAVALADIHRAGLVHRDLKPGNVLLTHDGPRIIDFGIARASDGSDLTATNALIGSPAFMSPEQALGGEITPASDVFSLGSLLLTAATGQRPFVGTSTPQTLYNVAHTEPDLGPLAPEVREFVGPCLAKNPAERPTPAQLVEKLGPVSSATAPWPTAVHALIARQQQRLRTVTATPPPPPPPSTVDGRRRSGYTVPLAALASAVVAVLVVVVVNLTSAEEAPPTGPPAPSVSVEESLASERLRRVDPCAVLAKTRVPSMGLLLPEEEPIYLDRCRYEGTESGSITLTLGEAFGSGPTEPGAEGRPVQLTHNTGGCEAAVQLTDDPALAVRISDSSSDSCATPKTALDEALRRLRGDDVLRDLPSHSALGLEVCLLLNDEQVRDVLGPARSAADGLHGCEWSGTTSVRVRVVPGIPGASPDENSSPLSVDGIDANATTDSDAYCAIRWTQRQISDSLSEEIEVYYLQDSGDDPCGPAQRLASEIAANLPRG</sequence>
<dbReference type="GO" id="GO:0004674">
    <property type="term" value="F:protein serine/threonine kinase activity"/>
    <property type="evidence" value="ECO:0007669"/>
    <property type="project" value="TreeGrafter"/>
</dbReference>
<feature type="binding site" evidence="5">
    <location>
        <position position="43"/>
    </location>
    <ligand>
        <name>ATP</name>
        <dbReference type="ChEBI" id="CHEBI:30616"/>
    </ligand>
</feature>
<dbReference type="InterPro" id="IPR000719">
    <property type="entry name" value="Prot_kinase_dom"/>
</dbReference>
<dbReference type="STRING" id="882086.SacxiDRAFT_2850"/>
<evidence type="ECO:0000256" key="2">
    <source>
        <dbReference type="ARBA" id="ARBA00022741"/>
    </source>
</evidence>
<keyword evidence="4 5" id="KW-0067">ATP-binding</keyword>
<evidence type="ECO:0000256" key="3">
    <source>
        <dbReference type="ARBA" id="ARBA00022777"/>
    </source>
</evidence>
<dbReference type="PROSITE" id="PS50011">
    <property type="entry name" value="PROTEIN_KINASE_DOM"/>
    <property type="match status" value="1"/>
</dbReference>
<dbReference type="InterPro" id="IPR011009">
    <property type="entry name" value="Kinase-like_dom_sf"/>
</dbReference>
<dbReference type="Gene3D" id="1.10.510.10">
    <property type="entry name" value="Transferase(Phosphotransferase) domain 1"/>
    <property type="match status" value="1"/>
</dbReference>
<dbReference type="InterPro" id="IPR008271">
    <property type="entry name" value="Ser/Thr_kinase_AS"/>
</dbReference>
<dbReference type="HOGENOM" id="CLU_428181_0_0_11"/>
<dbReference type="EMBL" id="JH636049">
    <property type="protein sequence ID" value="EID55065.1"/>
    <property type="molecule type" value="Genomic_DNA"/>
</dbReference>
<reference evidence="8 9" key="1">
    <citation type="submission" date="2012-01" db="EMBL/GenBank/DDBJ databases">
        <title>Improved High-Quality Draft sequence of Saccharomonospora xinjiangensis XJ-54.</title>
        <authorList>
            <consortium name="US DOE Joint Genome Institute"/>
            <person name="Lucas S."/>
            <person name="Han J."/>
            <person name="Lapidus A."/>
            <person name="Cheng J.-F."/>
            <person name="Goodwin L."/>
            <person name="Pitluck S."/>
            <person name="Peters L."/>
            <person name="Mikhailova N."/>
            <person name="Teshima H."/>
            <person name="Detter J.C."/>
            <person name="Han C."/>
            <person name="Tapia R."/>
            <person name="Land M."/>
            <person name="Hauser L."/>
            <person name="Kyrpides N."/>
            <person name="Ivanova N."/>
            <person name="Pagani I."/>
            <person name="Brambilla E.-M."/>
            <person name="Klenk H.-P."/>
            <person name="Woyke T."/>
        </authorList>
    </citation>
    <scope>NUCLEOTIDE SEQUENCE [LARGE SCALE GENOMIC DNA]</scope>
    <source>
        <strain evidence="8 9">XJ-54</strain>
    </source>
</reference>
<evidence type="ECO:0000256" key="5">
    <source>
        <dbReference type="PROSITE-ProRule" id="PRU10141"/>
    </source>
</evidence>
<dbReference type="PANTHER" id="PTHR43289:SF34">
    <property type="entry name" value="SERINE_THREONINE-PROTEIN KINASE YBDM-RELATED"/>
    <property type="match status" value="1"/>
</dbReference>
<feature type="domain" description="Protein kinase" evidence="7">
    <location>
        <begin position="15"/>
        <end position="281"/>
    </location>
</feature>
<dbReference type="SMART" id="SM00220">
    <property type="entry name" value="S_TKc"/>
    <property type="match status" value="1"/>
</dbReference>
<evidence type="ECO:0000256" key="6">
    <source>
        <dbReference type="SAM" id="MobiDB-lite"/>
    </source>
</evidence>
<dbReference type="CDD" id="cd14014">
    <property type="entry name" value="STKc_PknB_like"/>
    <property type="match status" value="1"/>
</dbReference>
<dbReference type="SUPFAM" id="SSF56112">
    <property type="entry name" value="Protein kinase-like (PK-like)"/>
    <property type="match status" value="1"/>
</dbReference>
<evidence type="ECO:0000256" key="4">
    <source>
        <dbReference type="ARBA" id="ARBA00022840"/>
    </source>
</evidence>
<dbReference type="PANTHER" id="PTHR43289">
    <property type="entry name" value="MITOGEN-ACTIVATED PROTEIN KINASE KINASE KINASE 20-RELATED"/>
    <property type="match status" value="1"/>
</dbReference>
<dbReference type="InterPro" id="IPR017441">
    <property type="entry name" value="Protein_kinase_ATP_BS"/>
</dbReference>
<evidence type="ECO:0000313" key="9">
    <source>
        <dbReference type="Proteomes" id="UP000004691"/>
    </source>
</evidence>
<dbReference type="eggNOG" id="COG0515">
    <property type="taxonomic scope" value="Bacteria"/>
</dbReference>
<feature type="region of interest" description="Disordered" evidence="6">
    <location>
        <begin position="288"/>
        <end position="309"/>
    </location>
</feature>
<gene>
    <name evidence="8" type="ORF">SacxiDRAFT_2850</name>
</gene>
<protein>
    <submittedName>
        <fullName evidence="8">Protein kinase family protein</fullName>
    </submittedName>
</protein>